<reference evidence="2 3" key="1">
    <citation type="submission" date="2023-05" db="EMBL/GenBank/DDBJ databases">
        <title>B98-5 Cell Line De Novo Hybrid Assembly: An Optical Mapping Approach.</title>
        <authorList>
            <person name="Kananen K."/>
            <person name="Auerbach J.A."/>
            <person name="Kautto E."/>
            <person name="Blachly J.S."/>
        </authorList>
    </citation>
    <scope>NUCLEOTIDE SEQUENCE [LARGE SCALE GENOMIC DNA]</scope>
    <source>
        <strain evidence="2">B95-8</strain>
        <tissue evidence="2">Cell line</tissue>
    </source>
</reference>
<dbReference type="Pfam" id="PF00781">
    <property type="entry name" value="DAGK_cat"/>
    <property type="match status" value="1"/>
</dbReference>
<dbReference type="InterPro" id="IPR017438">
    <property type="entry name" value="ATP-NAD_kinase_N"/>
</dbReference>
<dbReference type="PANTHER" id="PTHR11255">
    <property type="entry name" value="DIACYLGLYCEROL KINASE"/>
    <property type="match status" value="1"/>
</dbReference>
<dbReference type="Proteomes" id="UP001266305">
    <property type="component" value="Unassembled WGS sequence"/>
</dbReference>
<evidence type="ECO:0000313" key="2">
    <source>
        <dbReference type="EMBL" id="KAK2096692.1"/>
    </source>
</evidence>
<dbReference type="PROSITE" id="PS50146">
    <property type="entry name" value="DAGK"/>
    <property type="match status" value="1"/>
</dbReference>
<gene>
    <name evidence="2" type="ORF">P7K49_025726</name>
</gene>
<dbReference type="InterPro" id="IPR016064">
    <property type="entry name" value="NAD/diacylglycerol_kinase_sf"/>
</dbReference>
<evidence type="ECO:0000259" key="1">
    <source>
        <dbReference type="PROSITE" id="PS50146"/>
    </source>
</evidence>
<sequence>VGWILSILDELQLSPQPPVGVLPLGTGNDLARTLNWGGGYTDEPVSKILCQVEDGTIVQLDRWNLHVERNPDLPPEELEDG</sequence>
<protein>
    <recommendedName>
        <fullName evidence="1">DAGKc domain-containing protein</fullName>
    </recommendedName>
</protein>
<dbReference type="InterPro" id="IPR037607">
    <property type="entry name" value="DGK"/>
</dbReference>
<feature type="non-terminal residue" evidence="2">
    <location>
        <position position="1"/>
    </location>
</feature>
<evidence type="ECO:0000313" key="3">
    <source>
        <dbReference type="Proteomes" id="UP001266305"/>
    </source>
</evidence>
<name>A0ABQ9UHZ7_SAGOE</name>
<feature type="non-terminal residue" evidence="2">
    <location>
        <position position="81"/>
    </location>
</feature>
<keyword evidence="3" id="KW-1185">Reference proteome</keyword>
<dbReference type="InterPro" id="IPR001206">
    <property type="entry name" value="Diacylglycerol_kinase_cat_dom"/>
</dbReference>
<proteinExistence type="predicted"/>
<accession>A0ABQ9UHZ7</accession>
<dbReference type="PANTHER" id="PTHR11255:SF92">
    <property type="entry name" value="DIACYLGLYCEROL KINASE IOTA"/>
    <property type="match status" value="1"/>
</dbReference>
<dbReference type="Gene3D" id="3.40.50.10330">
    <property type="entry name" value="Probable inorganic polyphosphate/atp-NAD kinase, domain 1"/>
    <property type="match status" value="1"/>
</dbReference>
<comment type="caution">
    <text evidence="2">The sequence shown here is derived from an EMBL/GenBank/DDBJ whole genome shotgun (WGS) entry which is preliminary data.</text>
</comment>
<feature type="domain" description="DAGKc" evidence="1">
    <location>
        <begin position="1"/>
        <end position="70"/>
    </location>
</feature>
<organism evidence="2 3">
    <name type="scientific">Saguinus oedipus</name>
    <name type="common">Cotton-top tamarin</name>
    <name type="synonym">Oedipomidas oedipus</name>
    <dbReference type="NCBI Taxonomy" id="9490"/>
    <lineage>
        <taxon>Eukaryota</taxon>
        <taxon>Metazoa</taxon>
        <taxon>Chordata</taxon>
        <taxon>Craniata</taxon>
        <taxon>Vertebrata</taxon>
        <taxon>Euteleostomi</taxon>
        <taxon>Mammalia</taxon>
        <taxon>Eutheria</taxon>
        <taxon>Euarchontoglires</taxon>
        <taxon>Primates</taxon>
        <taxon>Haplorrhini</taxon>
        <taxon>Platyrrhini</taxon>
        <taxon>Cebidae</taxon>
        <taxon>Callitrichinae</taxon>
        <taxon>Saguinus</taxon>
    </lineage>
</organism>
<dbReference type="EMBL" id="JASSZA010000012">
    <property type="protein sequence ID" value="KAK2096692.1"/>
    <property type="molecule type" value="Genomic_DNA"/>
</dbReference>
<dbReference type="SUPFAM" id="SSF111331">
    <property type="entry name" value="NAD kinase/diacylglycerol kinase-like"/>
    <property type="match status" value="1"/>
</dbReference>